<dbReference type="Gene3D" id="3.30.559.30">
    <property type="entry name" value="Nonribosomal peptide synthetase, condensation domain"/>
    <property type="match status" value="4"/>
</dbReference>
<keyword evidence="6" id="KW-1185">Reference proteome</keyword>
<dbReference type="eggNOG" id="KOG1176">
    <property type="taxonomic scope" value="Eukaryota"/>
</dbReference>
<proteinExistence type="predicted"/>
<dbReference type="PROSITE" id="PS50075">
    <property type="entry name" value="CARRIER"/>
    <property type="match status" value="4"/>
</dbReference>
<evidence type="ECO:0000256" key="2">
    <source>
        <dbReference type="ARBA" id="ARBA00022553"/>
    </source>
</evidence>
<gene>
    <name evidence="5" type="ORF">MYCGRDRAFT_90558</name>
</gene>
<dbReference type="Gene3D" id="3.40.50.12780">
    <property type="entry name" value="N-terminal domain of ligase-like"/>
    <property type="match status" value="4"/>
</dbReference>
<dbReference type="STRING" id="336722.F9X2Q4"/>
<name>F9X2Q4_ZYMTI</name>
<feature type="domain" description="Carrier" evidence="4">
    <location>
        <begin position="563"/>
        <end position="639"/>
    </location>
</feature>
<dbReference type="RefSeq" id="XP_003855676.1">
    <property type="nucleotide sequence ID" value="XM_003855628.1"/>
</dbReference>
<evidence type="ECO:0000256" key="1">
    <source>
        <dbReference type="ARBA" id="ARBA00022450"/>
    </source>
</evidence>
<keyword evidence="1" id="KW-0596">Phosphopantetheine</keyword>
<dbReference type="InterPro" id="IPR001242">
    <property type="entry name" value="Condensation_dom"/>
</dbReference>
<dbReference type="SUPFAM" id="SSF52777">
    <property type="entry name" value="CoA-dependent acyltransferases"/>
    <property type="match status" value="8"/>
</dbReference>
<dbReference type="SUPFAM" id="SSF47336">
    <property type="entry name" value="ACP-like"/>
    <property type="match status" value="4"/>
</dbReference>
<dbReference type="Pfam" id="PF00668">
    <property type="entry name" value="Condensation"/>
    <property type="match status" value="4"/>
</dbReference>
<feature type="domain" description="Carrier" evidence="4">
    <location>
        <begin position="2700"/>
        <end position="2776"/>
    </location>
</feature>
<dbReference type="InterPro" id="IPR009081">
    <property type="entry name" value="PP-bd_ACP"/>
</dbReference>
<dbReference type="Proteomes" id="UP000008062">
    <property type="component" value="Chromosome 2"/>
</dbReference>
<dbReference type="InterPro" id="IPR036736">
    <property type="entry name" value="ACP-like_sf"/>
</dbReference>
<dbReference type="CDD" id="cd19545">
    <property type="entry name" value="FUM14_C_NRPS-like"/>
    <property type="match status" value="3"/>
</dbReference>
<dbReference type="KEGG" id="ztr:MYCGRDRAFT_90558"/>
<keyword evidence="2" id="KW-0597">Phosphoprotein</keyword>
<dbReference type="Gene3D" id="3.30.300.30">
    <property type="match status" value="4"/>
</dbReference>
<dbReference type="FunFam" id="3.30.300.30:FF:000015">
    <property type="entry name" value="Nonribosomal peptide synthase SidD"/>
    <property type="match status" value="4"/>
</dbReference>
<dbReference type="GO" id="GO:0005737">
    <property type="term" value="C:cytoplasm"/>
    <property type="evidence" value="ECO:0007669"/>
    <property type="project" value="TreeGrafter"/>
</dbReference>
<dbReference type="InterPro" id="IPR000873">
    <property type="entry name" value="AMP-dep_synth/lig_dom"/>
</dbReference>
<dbReference type="HOGENOM" id="CLU_223731_0_0_1"/>
<dbReference type="InterPro" id="IPR010071">
    <property type="entry name" value="AA_adenyl_dom"/>
</dbReference>
<evidence type="ECO:0000313" key="5">
    <source>
        <dbReference type="EMBL" id="EGP90652.1"/>
    </source>
</evidence>
<dbReference type="GO" id="GO:0031177">
    <property type="term" value="F:phosphopantetheine binding"/>
    <property type="evidence" value="ECO:0007669"/>
    <property type="project" value="TreeGrafter"/>
</dbReference>
<dbReference type="InterPro" id="IPR023213">
    <property type="entry name" value="CAT-like_dom_sf"/>
</dbReference>
<dbReference type="Pfam" id="PF00501">
    <property type="entry name" value="AMP-binding"/>
    <property type="match status" value="4"/>
</dbReference>
<reference evidence="5 6" key="1">
    <citation type="journal article" date="2011" name="PLoS Genet.">
        <title>Finished genome of the fungal wheat pathogen Mycosphaerella graminicola reveals dispensome structure, chromosome plasticity, and stealth pathogenesis.</title>
        <authorList>
            <person name="Goodwin S.B."/>
            <person name="Ben M'barek S."/>
            <person name="Dhillon B."/>
            <person name="Wittenberg A.H.J."/>
            <person name="Crane C.F."/>
            <person name="Hane J.K."/>
            <person name="Foster A.J."/>
            <person name="Van der Lee T.A.J."/>
            <person name="Grimwood J."/>
            <person name="Aerts A."/>
            <person name="Antoniw J."/>
            <person name="Bailey A."/>
            <person name="Bluhm B."/>
            <person name="Bowler J."/>
            <person name="Bristow J."/>
            <person name="van der Burgt A."/>
            <person name="Canto-Canche B."/>
            <person name="Churchill A.C.L."/>
            <person name="Conde-Ferraez L."/>
            <person name="Cools H.J."/>
            <person name="Coutinho P.M."/>
            <person name="Csukai M."/>
            <person name="Dehal P."/>
            <person name="De Wit P."/>
            <person name="Donzelli B."/>
            <person name="van de Geest H.C."/>
            <person name="van Ham R.C.H.J."/>
            <person name="Hammond-Kosack K.E."/>
            <person name="Henrissat B."/>
            <person name="Kilian A."/>
            <person name="Kobayashi A.K."/>
            <person name="Koopmann E."/>
            <person name="Kourmpetis Y."/>
            <person name="Kuzniar A."/>
            <person name="Lindquist E."/>
            <person name="Lombard V."/>
            <person name="Maliepaard C."/>
            <person name="Martins N."/>
            <person name="Mehrabi R."/>
            <person name="Nap J.P.H."/>
            <person name="Ponomarenko A."/>
            <person name="Rudd J.J."/>
            <person name="Salamov A."/>
            <person name="Schmutz J."/>
            <person name="Schouten H.J."/>
            <person name="Shapiro H."/>
            <person name="Stergiopoulos I."/>
            <person name="Torriani S.F.F."/>
            <person name="Tu H."/>
            <person name="de Vries R.P."/>
            <person name="Waalwijk C."/>
            <person name="Ware S.B."/>
            <person name="Wiebenga A."/>
            <person name="Zwiers L.-H."/>
            <person name="Oliver R.P."/>
            <person name="Grigoriev I.V."/>
            <person name="Kema G.H.J."/>
        </authorList>
    </citation>
    <scope>NUCLEOTIDE SEQUENCE [LARGE SCALE GENOMIC DNA]</scope>
    <source>
        <strain evidence="6">CBS 115943 / IPO323</strain>
    </source>
</reference>
<dbReference type="InterPro" id="IPR020845">
    <property type="entry name" value="AMP-binding_CS"/>
</dbReference>
<dbReference type="FunFam" id="3.40.50.12780:FF:000014">
    <property type="entry name" value="Nonribosomal peptide synthetase 1"/>
    <property type="match status" value="1"/>
</dbReference>
<dbReference type="InterPro" id="IPR042099">
    <property type="entry name" value="ANL_N_sf"/>
</dbReference>
<keyword evidence="3" id="KW-0436">Ligase</keyword>
<dbReference type="OrthoDB" id="416786at2759"/>
<dbReference type="PANTHER" id="PTHR45527:SF1">
    <property type="entry name" value="FATTY ACID SYNTHASE"/>
    <property type="match status" value="1"/>
</dbReference>
<protein>
    <recommendedName>
        <fullName evidence="4">Carrier domain-containing protein</fullName>
    </recommendedName>
</protein>
<dbReference type="PROSITE" id="PS00012">
    <property type="entry name" value="PHOSPHOPANTETHEINE"/>
    <property type="match status" value="2"/>
</dbReference>
<dbReference type="GO" id="GO:0044550">
    <property type="term" value="P:secondary metabolite biosynthetic process"/>
    <property type="evidence" value="ECO:0007669"/>
    <property type="project" value="TreeGrafter"/>
</dbReference>
<dbReference type="OMA" id="MIEFEQT"/>
<dbReference type="eggNOG" id="KOG1178">
    <property type="taxonomic scope" value="Eukaryota"/>
</dbReference>
<dbReference type="SUPFAM" id="SSF56801">
    <property type="entry name" value="Acetyl-CoA synthetase-like"/>
    <property type="match status" value="4"/>
</dbReference>
<evidence type="ECO:0000256" key="3">
    <source>
        <dbReference type="ARBA" id="ARBA00022598"/>
    </source>
</evidence>
<dbReference type="EMBL" id="CM001197">
    <property type="protein sequence ID" value="EGP90652.1"/>
    <property type="molecule type" value="Genomic_DNA"/>
</dbReference>
<dbReference type="GO" id="GO:0016874">
    <property type="term" value="F:ligase activity"/>
    <property type="evidence" value="ECO:0007669"/>
    <property type="project" value="UniProtKB-KW"/>
</dbReference>
<organism evidence="5 6">
    <name type="scientific">Zymoseptoria tritici (strain CBS 115943 / IPO323)</name>
    <name type="common">Speckled leaf blotch fungus</name>
    <name type="synonym">Septoria tritici</name>
    <dbReference type="NCBI Taxonomy" id="336722"/>
    <lineage>
        <taxon>Eukaryota</taxon>
        <taxon>Fungi</taxon>
        <taxon>Dikarya</taxon>
        <taxon>Ascomycota</taxon>
        <taxon>Pezizomycotina</taxon>
        <taxon>Dothideomycetes</taxon>
        <taxon>Dothideomycetidae</taxon>
        <taxon>Mycosphaerellales</taxon>
        <taxon>Mycosphaerellaceae</taxon>
        <taxon>Zymoseptoria</taxon>
    </lineage>
</organism>
<evidence type="ECO:0000259" key="4">
    <source>
        <dbReference type="PROSITE" id="PS50075"/>
    </source>
</evidence>
<dbReference type="NCBIfam" id="NF003417">
    <property type="entry name" value="PRK04813.1"/>
    <property type="match status" value="4"/>
</dbReference>
<dbReference type="CDD" id="cd05918">
    <property type="entry name" value="A_NRPS_SidN3_like"/>
    <property type="match status" value="4"/>
</dbReference>
<dbReference type="FunFam" id="3.30.559.30:FF:000003">
    <property type="entry name" value="Nonribosomal peptide synthase SidD"/>
    <property type="match status" value="2"/>
</dbReference>
<dbReference type="InterPro" id="IPR045851">
    <property type="entry name" value="AMP-bd_C_sf"/>
</dbReference>
<dbReference type="GeneID" id="13403616"/>
<dbReference type="PANTHER" id="PTHR45527">
    <property type="entry name" value="NONRIBOSOMAL PEPTIDE SYNTHETASE"/>
    <property type="match status" value="1"/>
</dbReference>
<dbReference type="NCBIfam" id="TIGR01733">
    <property type="entry name" value="AA-adenyl-dom"/>
    <property type="match status" value="2"/>
</dbReference>
<evidence type="ECO:0000313" key="6">
    <source>
        <dbReference type="Proteomes" id="UP000008062"/>
    </source>
</evidence>
<sequence>MAQTTNVHGVDLNDWQRIRTWSDKPVPLVDTSISDLFEERVRMHPSRQAVCSWDGAISYGDLDRYAKLLANYLLSQDFPSETCIALCMEKSVWTVAAMLAIFQAGAVYVPIDPAEPAPRKNAILGDCNAPIVFCSPLTAKSLELPESTSSVVIEKSWLDGLRLLERKHRSTVDPASAAFVMYTSGTTSTPKGVVMEHRSFTTMAAALVQPFALGAHTRMLQFASYIWSPSMCEIFATFFAGGTVFIPSEEQRINNPARYIQEHNINTGILTPTFLRSLAEEDVPTLKTLSLGGEPISPELVDKWTADRTLIIAYGSTETNMALLRVVAAENQHILGSYAIGCRSWIVDAENQNRLAKIGEIGELLLQGWSLARHYLNNELQSSDKFVSWTTWQSQLDCPGPPRFCKTGDLARYNSDGSVQIIGRKDAAIKIRGQRVDPAEVECRMHHILNDSTELAVDATILAGSEAGCVLFAAICVHQPPRLDGPADSPVAIERLGPEFRASMQGVKSRLIKDLPRFMVPELFIPLNFLPRLRNGKMDRELLRSAVSELGIKAFASSPNPAPPRTNDEFLLRAAWSAVLGLPKETIGIEDNFYSVGGDSVQCTRIVSELRKQGRCLNAQHLLQSCNLEHAARQMSMLSPVSDRGEYTPETVLDRPMLAHIQRQISNAPGADGSQILDAYRCTSLQEGMFSLTAVVDDAYIVRFSIYLARDLDMSRYREAWDRVVARHPILRTVMVRTPEGSLMQAIVGRKITWSSHTDLDQYLVQDKAISMQCGDALARYCIVEALDGSRVMVWTAHHAIFDAWSSALLFEAIAREYEGLSAVPLVDFGDFVRYVDCQDPAASETFWTQYLDGAPLMSFPRILPAQRVKADKILSHTFDLNLRGRSPVTVATILKASLALLLSQYCASEDVTFGSTVHGRTSSMPDIENVMGPTIATIPVRARVRLENTVLQFLLQIQADSISSIPYEQLGLPYIRKLSDSASQACSFGVLLIVYGREDRYNSRMLSSQIKMDTWGGFTTYAMNIVCHNKPGKVKVQASFDSQILSGHCTYRFLRQLGHLAEGLAEAEAGQRIGDLDFCAVHDKELIRSFNADIPRSLSACMHDLLAPSLQENHAAVAVTTTAGDLTYRDLDVASDSLAHLLHQKYNIHPDSMVPICFEKHPWAAVAMLAVWKAGGAFVPLDPAHPQSWVNDVLKETAARVVVCSQTQLPRFEGIVPAVALDGHAFAGLLDNASHEGPPQTLVDPSHIAFVLYTSGTTGRPKGIVHEHRTWATGLLHRSKSVDQDAQTRMAQIASFGFDTAIDDIWTTLLFGGTVCMPSDEELNSDLAGFMNDMKVTHAATTPSLAHLLGSPSRMPHLRTLYLAGEPMSQSAIDTWSSCVRLVNVYGPTEVACMSHATEPLSNRSSPSVVGRAHGCIGWVTLSQNHDKLAPFGAVGELLIEGPTLARAYLNNEIETNLKFIQNPAWLPVEEFGIRRLYKTGDLVRLVDDGSVALLGRADTQVKIRGQRVEISHVENIVRKCLPDASAVVVELAKVDGANRNGDLTAFVAFARQPPYAEDALSHARFELQARLCDLMDNLTKLLPRHMIPSAFIPVGELVRTTTGKTDRKHLRALAASMSRDSVLFPYSDGYTGRRVSPSTSMEIRLSRLWHFVLGVDLASISRNDSFLEHGGDSISAMRLVAAGRQPQYRIHLTGQDVLLKPRLADMALVARDWQPDGVQCLVPFALITKTVAANLSDLLETAAEICGVAKHSISNMYPCTPLQEGIMALSMMNEGSYVAQHVFQLPSDVDLTRFKDAWQTVARAAPILRTRIMQSPANMLQVVVDELIGWEAEEDLDSYLADGSMRQLALGTRLGRYCIVTAGRTQTFVWTLHHAVYDGRSFQLVLDAVASVYKGLALEPQPMFDVFVHHISQISLDSQRAFWTKMLATTEEYLFFPQQLPSYARPKSYKSHSFQLEIQSRTLPYATTRDIIWTAWALTSMAYTGTKDAVFGATLTGRTGTLARVENIMGPTFATVPVRVRVEAGDTVQRLLKRVHQQRIAMMPYEQTGLQHITKLDCSTQAACRFQTLLVIQADRSDAVPGDLFRSYNTVGTLHDFNVYALMVQIVLSETAITLDCSFDEAQISYVELERAVRQLEHYLHQLVRRPQHTEIGDICKVGPHDLEQLTAWHECGLSEPLSCIHDEIEHWALAQPDAEAISAWDGKLTYKGLLDMSRNLSLRLISLGVHAEVVVALAFEKSKFAIVSALAVLQAGGCFVFLGPSNSPLRLQSILRQSQAKILLVSESLTAALDKLLPIVVTVGDTTSTGSETHLPKAKVGPANKACIVFTSGSTGSPKGIILQHSTICASVLAHGSALDINSASRVLNFADFVFDMAIYELFTTLMRGGCVCVPSEHDRVNNLPMLFRQFEVNWAFFTPSTVQLLMPSDSPDLSVLVVGGEPMRQETIDTWASHVRLFQCSGPAETTLSMAQEMKWNTPRTHLGRPLGGRAWIVDPNDWTALVPIGAVGELVMEGPIVARGYIGNDAGGFRNECPWSDQSSTRKFVCGDLVRYAPDGTLKFVARKDEQQVKIRGQRVEVTEVEHHIKTQLPEDDVVVISVTLRSGSILAALVSPRSSTVSDELNIDDSRVDDVIDRWPGLSRHLSRFLAPYMVPSVVVPLSHMPLSRSGKINRRQLVGLGPSLVSRIIERTAPHTSSPPRPTTWMQCKLCSILARCLALEEKSIGMNDNFLQLGGDSILAMRVVALARGEGLLITVADLFRCHDFSDLSLTVRDRTARTSEHTLEPLSLLPQPMIQEARLQAAAQCGSSVDLVENIYPCTALQEGLLALSIKHRNSYMAQQVFRLKRGVDVRGFQRAVEETVHSAAILRTRFFLSDTCGTLQVVLQDAIKWETGHDLQQYLRSDAMLNVGLGKKLSRYAIIRIDGDERYFVWTLHHALYDGNSLPKMVQMIEEAYQEPGCLVKREAALSRYDRFIKYLVDADSGSAASFWAHQLQSAKSSVFPATTSRTYVPKPDSSLDRRFSFSRKEGSSVTLATVLISTWAILLSRYTDNEDIIFGLTLSGRTSTVPFIDEVLGPTIATIPFRTRMASATTSVESCTSAVQKTVIDAIPHQHYGLQHIRNIDDNSRSACNFNNLLVVQPSEIRGDSKIMEYQDMEWETTFRTYPLTIICEIGQDSVLIRAKYDACLLPQAQMRRMLAHFEHLALAVCRESAATMLSDVSMLTIQDEQQIGIWNNEAPLPVDNCIHKLIEWQAALRPSALAVHAWDGNFTYAELEAQACRVADLLVALGVKMEDTVLLCFEKSKWAQVALLGVLKAGAAFFLLDAQHPISRLQCAASKSNACLLLHSASTAATAAVVLQDRLLIGGASDESLPTCKGWRTVALRPSSAAYLIATSGTSGSPKISVIEHRSYCSSAAGHIRRIKLDQNSRVLQFSSYAFDTCIEDILSTLIVGGCICVPSEADRIGDLAGAITSLDVNWAHLTPSVANVLQPSNVPGLRVLALGGEALTPAHVEKWQHAVSLINVYGPSECCVTATIHDEVSSVTSASTIGRGSGCATWITDPNNHDRLAPIGTVGELLLEGPLIAREYRGDPAQTRASFIRIPSWISQFSWPSREQARVYVTGDLVRYDTTGSLVYIGRKDAQVKLRGQRLELGEIEHHIRRIIDATGFEVALDVAELRAGEVLIAYISFEVADQEVYLLSAHQCPEIWPPLKTKLETTLPLELPAFMIPRFFLPLSRRPLTWSQKLDRRRLRDIFSKLPIQDLQAGIANSDQSRNEKPSTPIERLLQRAWSEVLNWPIDKINLHTTFSSLGGDSISSMQVLAFCRNFGYHNIASVVDVFMMETIAQLSAGFRLVHVPDPDRITPLALQSECFDLSSSQEMHFLRYPAGNSDHQLVFMARLKESVVQSKLQNALTLLTEEHSMLRARFIRTEAQQWKQYISPGVDSSFEIQQLTCSEAIRDESFKSLRSRINVQEGPVFVVQSHNSSAGQTLAFAFHHLIFDLYSWRIFASDLQQLLSDVPQTQVFGHRSEEYSTWCQSSESKLRPSSGAPPLIEDVDDIFSYWGLPSGFTRSDAMITTMITTHNLSKAVRPERAILAALLRSFGQTFADRHNIIIHSSGHGRLSKNGMDLMRTIGWFTMFHPYQLKINPAACFEDAAHQVAKASELATLASSPATAPLEMAFNYTGRHQALETGPGMLHELSLPSDIYRSTTPSVRTAVFEIVAHASVDILNIHFTYDGSLKRQDAIKRWIRCFETDLDAVATATRPPTLVPLELRRFTGTPKFEVHGETWRTFNDSAAWPENHRYVGTPSQAIDDAWNELIGCRYISLSEEEAADTWGARHANYRDEGLGGYTAGNRAELHRLGSATCLPIIHDFAGMD</sequence>
<dbReference type="Gene3D" id="1.10.1200.10">
    <property type="entry name" value="ACP-like"/>
    <property type="match status" value="4"/>
</dbReference>
<dbReference type="InParanoid" id="F9X2Q4"/>
<feature type="domain" description="Carrier" evidence="4">
    <location>
        <begin position="3779"/>
        <end position="3857"/>
    </location>
</feature>
<dbReference type="GO" id="GO:0043041">
    <property type="term" value="P:amino acid activation for nonribosomal peptide biosynthetic process"/>
    <property type="evidence" value="ECO:0007669"/>
    <property type="project" value="TreeGrafter"/>
</dbReference>
<feature type="domain" description="Carrier" evidence="4">
    <location>
        <begin position="1638"/>
        <end position="1716"/>
    </location>
</feature>
<dbReference type="InterPro" id="IPR006162">
    <property type="entry name" value="Ppantetheine_attach_site"/>
</dbReference>
<dbReference type="Pfam" id="PF00550">
    <property type="entry name" value="PP-binding"/>
    <property type="match status" value="4"/>
</dbReference>
<dbReference type="PROSITE" id="PS00455">
    <property type="entry name" value="AMP_BINDING"/>
    <property type="match status" value="4"/>
</dbReference>
<dbReference type="Gene3D" id="3.30.559.10">
    <property type="entry name" value="Chloramphenicol acetyltransferase-like domain"/>
    <property type="match status" value="4"/>
</dbReference>
<accession>F9X2Q4</accession>